<reference evidence="1" key="1">
    <citation type="submission" date="2020-12" db="EMBL/GenBank/DDBJ databases">
        <title>WGS assembly of Carya illinoinensis cv. Pawnee.</title>
        <authorList>
            <person name="Platts A."/>
            <person name="Shu S."/>
            <person name="Wright S."/>
            <person name="Barry K."/>
            <person name="Edger P."/>
            <person name="Pires J.C."/>
            <person name="Schmutz J."/>
        </authorList>
    </citation>
    <scope>NUCLEOTIDE SEQUENCE</scope>
    <source>
        <tissue evidence="1">Leaf</tissue>
    </source>
</reference>
<evidence type="ECO:0000313" key="2">
    <source>
        <dbReference type="Proteomes" id="UP000811609"/>
    </source>
</evidence>
<sequence>MFLMKTTANNDEHLDSLRPAQSIAIGVIVYHAIRTRISALPQDRSLWKLLLDDLLKNSVTNFKNADEFSLNN</sequence>
<name>A0A8T1Q7A6_CARIL</name>
<dbReference type="EMBL" id="CM031814">
    <property type="protein sequence ID" value="KAG6650303.1"/>
    <property type="molecule type" value="Genomic_DNA"/>
</dbReference>
<dbReference type="AlphaFoldDB" id="A0A8T1Q7A6"/>
<comment type="caution">
    <text evidence="1">The sequence shown here is derived from an EMBL/GenBank/DDBJ whole genome shotgun (WGS) entry which is preliminary data.</text>
</comment>
<gene>
    <name evidence="1" type="ORF">CIPAW_06G033300</name>
</gene>
<organism evidence="1 2">
    <name type="scientific">Carya illinoinensis</name>
    <name type="common">Pecan</name>
    <dbReference type="NCBI Taxonomy" id="32201"/>
    <lineage>
        <taxon>Eukaryota</taxon>
        <taxon>Viridiplantae</taxon>
        <taxon>Streptophyta</taxon>
        <taxon>Embryophyta</taxon>
        <taxon>Tracheophyta</taxon>
        <taxon>Spermatophyta</taxon>
        <taxon>Magnoliopsida</taxon>
        <taxon>eudicotyledons</taxon>
        <taxon>Gunneridae</taxon>
        <taxon>Pentapetalae</taxon>
        <taxon>rosids</taxon>
        <taxon>fabids</taxon>
        <taxon>Fagales</taxon>
        <taxon>Juglandaceae</taxon>
        <taxon>Carya</taxon>
    </lineage>
</organism>
<keyword evidence="2" id="KW-1185">Reference proteome</keyword>
<evidence type="ECO:0000313" key="1">
    <source>
        <dbReference type="EMBL" id="KAG6650303.1"/>
    </source>
</evidence>
<protein>
    <submittedName>
        <fullName evidence="1">Uncharacterized protein</fullName>
    </submittedName>
</protein>
<dbReference type="Proteomes" id="UP000811609">
    <property type="component" value="Chromosome 6"/>
</dbReference>
<proteinExistence type="predicted"/>
<accession>A0A8T1Q7A6</accession>